<proteinExistence type="predicted"/>
<evidence type="ECO:0000313" key="2">
    <source>
        <dbReference type="Proteomes" id="UP001458880"/>
    </source>
</evidence>
<dbReference type="AlphaFoldDB" id="A0AAW1K421"/>
<accession>A0AAW1K421</accession>
<comment type="caution">
    <text evidence="1">The sequence shown here is derived from an EMBL/GenBank/DDBJ whole genome shotgun (WGS) entry which is preliminary data.</text>
</comment>
<organism evidence="1 2">
    <name type="scientific">Popillia japonica</name>
    <name type="common">Japanese beetle</name>
    <dbReference type="NCBI Taxonomy" id="7064"/>
    <lineage>
        <taxon>Eukaryota</taxon>
        <taxon>Metazoa</taxon>
        <taxon>Ecdysozoa</taxon>
        <taxon>Arthropoda</taxon>
        <taxon>Hexapoda</taxon>
        <taxon>Insecta</taxon>
        <taxon>Pterygota</taxon>
        <taxon>Neoptera</taxon>
        <taxon>Endopterygota</taxon>
        <taxon>Coleoptera</taxon>
        <taxon>Polyphaga</taxon>
        <taxon>Scarabaeiformia</taxon>
        <taxon>Scarabaeidae</taxon>
        <taxon>Rutelinae</taxon>
        <taxon>Popillia</taxon>
    </lineage>
</organism>
<evidence type="ECO:0000313" key="1">
    <source>
        <dbReference type="EMBL" id="KAK9712793.1"/>
    </source>
</evidence>
<dbReference type="EMBL" id="JASPKY010000257">
    <property type="protein sequence ID" value="KAK9712793.1"/>
    <property type="molecule type" value="Genomic_DNA"/>
</dbReference>
<dbReference type="Proteomes" id="UP001458880">
    <property type="component" value="Unassembled WGS sequence"/>
</dbReference>
<gene>
    <name evidence="1" type="ORF">QE152_g24696</name>
</gene>
<sequence>MTRRRANKDLAIPSHGTTLYERRPYYAAVKAFNALPGCLKHSRCTVNVNVKLKEFLIKAFNALPGCLKHSRCTVNVNVKLKEFLIDKSFYSFDEFLND</sequence>
<reference evidence="1 2" key="1">
    <citation type="journal article" date="2024" name="BMC Genomics">
        <title>De novo assembly and annotation of Popillia japonica's genome with initial clues to its potential as an invasive pest.</title>
        <authorList>
            <person name="Cucini C."/>
            <person name="Boschi S."/>
            <person name="Funari R."/>
            <person name="Cardaioli E."/>
            <person name="Iannotti N."/>
            <person name="Marturano G."/>
            <person name="Paoli F."/>
            <person name="Bruttini M."/>
            <person name="Carapelli A."/>
            <person name="Frati F."/>
            <person name="Nardi F."/>
        </authorList>
    </citation>
    <scope>NUCLEOTIDE SEQUENCE [LARGE SCALE GENOMIC DNA]</scope>
    <source>
        <strain evidence="1">DMR45628</strain>
    </source>
</reference>
<name>A0AAW1K421_POPJA</name>
<keyword evidence="2" id="KW-1185">Reference proteome</keyword>
<protein>
    <submittedName>
        <fullName evidence="1">Uncharacterized protein</fullName>
    </submittedName>
</protein>